<keyword evidence="1" id="KW-1133">Transmembrane helix</keyword>
<evidence type="ECO:0000313" key="3">
    <source>
        <dbReference type="EMBL" id="KIO78251.1"/>
    </source>
</evidence>
<gene>
    <name evidence="3" type="ORF">TH53_04335</name>
</gene>
<dbReference type="OrthoDB" id="773251at2"/>
<organism evidence="3 4">
    <name type="scientific">Pedobacter lusitanus</name>
    <dbReference type="NCBI Taxonomy" id="1503925"/>
    <lineage>
        <taxon>Bacteria</taxon>
        <taxon>Pseudomonadati</taxon>
        <taxon>Bacteroidota</taxon>
        <taxon>Sphingobacteriia</taxon>
        <taxon>Sphingobacteriales</taxon>
        <taxon>Sphingobacteriaceae</taxon>
        <taxon>Pedobacter</taxon>
    </lineage>
</organism>
<keyword evidence="4" id="KW-1185">Reference proteome</keyword>
<feature type="chain" id="PRO_5002210983" evidence="2">
    <location>
        <begin position="21"/>
        <end position="105"/>
    </location>
</feature>
<feature type="signal peptide" evidence="2">
    <location>
        <begin position="1"/>
        <end position="20"/>
    </location>
</feature>
<dbReference type="AlphaFoldDB" id="A0A0D0GV10"/>
<dbReference type="RefSeq" id="WP_041878725.1">
    <property type="nucleotide sequence ID" value="NZ_CP157278.1"/>
</dbReference>
<evidence type="ECO:0000313" key="4">
    <source>
        <dbReference type="Proteomes" id="UP000032049"/>
    </source>
</evidence>
<name>A0A0D0GV10_9SPHI</name>
<proteinExistence type="predicted"/>
<evidence type="ECO:0000256" key="2">
    <source>
        <dbReference type="SAM" id="SignalP"/>
    </source>
</evidence>
<protein>
    <submittedName>
        <fullName evidence="3">Uncharacterized protein</fullName>
    </submittedName>
</protein>
<keyword evidence="1" id="KW-0812">Transmembrane</keyword>
<keyword evidence="1" id="KW-0472">Membrane</keyword>
<sequence length="105" mass="12059">MKKHQLSLITILLLPLSTFAQSSYTSENIIFGIIVIIIIAFLFSLAIREVLTWYWKINDLLKNQVTQIRLQTETNNLLSKQLTLTKSQAELIIEPEKTTAEINNN</sequence>
<evidence type="ECO:0000256" key="1">
    <source>
        <dbReference type="SAM" id="Phobius"/>
    </source>
</evidence>
<dbReference type="EMBL" id="JXRA01000017">
    <property type="protein sequence ID" value="KIO78251.1"/>
    <property type="molecule type" value="Genomic_DNA"/>
</dbReference>
<dbReference type="STRING" id="1503925.TH53_04335"/>
<dbReference type="Proteomes" id="UP000032049">
    <property type="component" value="Unassembled WGS sequence"/>
</dbReference>
<accession>A0A0D0GV10</accession>
<keyword evidence="2" id="KW-0732">Signal</keyword>
<reference evidence="3 4" key="1">
    <citation type="submission" date="2015-01" db="EMBL/GenBank/DDBJ databases">
        <title>Draft genome sequence of Pedobacter sp. NL19 isolated from sludge of an effluent treatment pond in an abandoned uranium mine.</title>
        <authorList>
            <person name="Santos T."/>
            <person name="Caetano T."/>
            <person name="Covas C."/>
            <person name="Cruz A."/>
            <person name="Mendo S."/>
        </authorList>
    </citation>
    <scope>NUCLEOTIDE SEQUENCE [LARGE SCALE GENOMIC DNA]</scope>
    <source>
        <strain evidence="3 4">NL19</strain>
    </source>
</reference>
<feature type="transmembrane region" description="Helical" evidence="1">
    <location>
        <begin position="30"/>
        <end position="47"/>
    </location>
</feature>
<comment type="caution">
    <text evidence="3">The sequence shown here is derived from an EMBL/GenBank/DDBJ whole genome shotgun (WGS) entry which is preliminary data.</text>
</comment>